<organism evidence="2 3">
    <name type="scientific">Roseivirga pacifica</name>
    <dbReference type="NCBI Taxonomy" id="1267423"/>
    <lineage>
        <taxon>Bacteria</taxon>
        <taxon>Pseudomonadati</taxon>
        <taxon>Bacteroidota</taxon>
        <taxon>Cytophagia</taxon>
        <taxon>Cytophagales</taxon>
        <taxon>Roseivirgaceae</taxon>
        <taxon>Roseivirga</taxon>
    </lineage>
</organism>
<proteinExistence type="predicted"/>
<dbReference type="STRING" id="1267423.SAMN05216290_2345"/>
<dbReference type="InterPro" id="IPR038148">
    <property type="entry name" value="Tn1545/Tn916_Xis"/>
</dbReference>
<dbReference type="SUPFAM" id="SSF46955">
    <property type="entry name" value="Putative DNA-binding domain"/>
    <property type="match status" value="1"/>
</dbReference>
<evidence type="ECO:0000313" key="3">
    <source>
        <dbReference type="Proteomes" id="UP000199437"/>
    </source>
</evidence>
<dbReference type="InterPro" id="IPR009061">
    <property type="entry name" value="DNA-bd_dom_put_sf"/>
</dbReference>
<dbReference type="InterPro" id="IPR010093">
    <property type="entry name" value="SinI_DNA-bd"/>
</dbReference>
<reference evidence="3" key="1">
    <citation type="submission" date="2016-10" db="EMBL/GenBank/DDBJ databases">
        <authorList>
            <person name="Varghese N."/>
            <person name="Submissions S."/>
        </authorList>
    </citation>
    <scope>NUCLEOTIDE SEQUENCE [LARGE SCALE GENOMIC DNA]</scope>
    <source>
        <strain evidence="3">CGMCC 1.12402</strain>
    </source>
</reference>
<evidence type="ECO:0000259" key="1">
    <source>
        <dbReference type="Pfam" id="PF12728"/>
    </source>
</evidence>
<dbReference type="Proteomes" id="UP000199437">
    <property type="component" value="Unassembled WGS sequence"/>
</dbReference>
<dbReference type="RefSeq" id="WP_090258768.1">
    <property type="nucleotide sequence ID" value="NZ_FOIR01000002.1"/>
</dbReference>
<dbReference type="Pfam" id="PF12728">
    <property type="entry name" value="HTH_17"/>
    <property type="match status" value="1"/>
</dbReference>
<sequence>MLNQLEELVKRSTINTKNVLTVEEAVEYTGLAKSSLYKLTANKSIPHYKPIGKRIYFRRTELEEWMLKNPIQPLSSIDRRVSDILYELEQTRN</sequence>
<dbReference type="AlphaFoldDB" id="A0A1I0QH77"/>
<dbReference type="EMBL" id="FOIR01000002">
    <property type="protein sequence ID" value="SEW26487.1"/>
    <property type="molecule type" value="Genomic_DNA"/>
</dbReference>
<dbReference type="GeneID" id="99988818"/>
<feature type="domain" description="Helix-turn-helix" evidence="1">
    <location>
        <begin position="19"/>
        <end position="69"/>
    </location>
</feature>
<evidence type="ECO:0000313" key="2">
    <source>
        <dbReference type="EMBL" id="SEW26487.1"/>
    </source>
</evidence>
<protein>
    <submittedName>
        <fullName evidence="2">Transcriptional regulator, AlpA family</fullName>
    </submittedName>
</protein>
<dbReference type="NCBIfam" id="TIGR01764">
    <property type="entry name" value="excise"/>
    <property type="match status" value="1"/>
</dbReference>
<dbReference type="GO" id="GO:0003677">
    <property type="term" value="F:DNA binding"/>
    <property type="evidence" value="ECO:0007669"/>
    <property type="project" value="InterPro"/>
</dbReference>
<accession>A0A1I0QH77</accession>
<dbReference type="InterPro" id="IPR041657">
    <property type="entry name" value="HTH_17"/>
</dbReference>
<keyword evidence="3" id="KW-1185">Reference proteome</keyword>
<dbReference type="Gene3D" id="3.90.105.50">
    <property type="match status" value="1"/>
</dbReference>
<gene>
    <name evidence="2" type="ORF">SAMN05216290_2345</name>
</gene>
<dbReference type="OrthoDB" id="597977at2"/>
<name>A0A1I0QH77_9BACT</name>